<dbReference type="InterPro" id="IPR008523">
    <property type="entry name" value="DUF805"/>
</dbReference>
<evidence type="ECO:0000313" key="2">
    <source>
        <dbReference type="EMBL" id="QNV38424.1"/>
    </source>
</evidence>
<name>A0A7H2BFH8_9MICC</name>
<feature type="transmembrane region" description="Helical" evidence="1">
    <location>
        <begin position="146"/>
        <end position="166"/>
    </location>
</feature>
<sequence length="272" mass="30680">MSFANQPPQVLPQAFTSAVPPFYPTLEDHYNRPIFRHSIMRFLIHRFDLRGTASRTQFWEEHTLWIAIFLLVVVGGSAISIWLFTAFTQDASYYDADLEFLADVLLIPASYGVIPVTLYLFFILAWQGCTFGVTMRRVHDTSMPVWLGYLLLVLAPGFGHLIIGCLPRSVARIPDYCVPPNHPLALQSGFNSVNYKLPPGVDPAYVWHPVPELERLRQVSTGFPINGGAEHQHFDTVNGVSHRYTSYTGARTSLKLFCKRLFTFSGRAGLSE</sequence>
<accession>A0A7H2BFH8</accession>
<dbReference type="AlphaFoldDB" id="A0A7H2BFH8"/>
<dbReference type="GO" id="GO:0016020">
    <property type="term" value="C:membrane"/>
    <property type="evidence" value="ECO:0007669"/>
    <property type="project" value="InterPro"/>
</dbReference>
<evidence type="ECO:0000256" key="1">
    <source>
        <dbReference type="SAM" id="Phobius"/>
    </source>
</evidence>
<feature type="transmembrane region" description="Helical" evidence="1">
    <location>
        <begin position="64"/>
        <end position="88"/>
    </location>
</feature>
<keyword evidence="1" id="KW-0812">Transmembrane</keyword>
<evidence type="ECO:0000313" key="3">
    <source>
        <dbReference type="Proteomes" id="UP000516404"/>
    </source>
</evidence>
<reference evidence="2 3" key="1">
    <citation type="submission" date="2020-09" db="EMBL/GenBank/DDBJ databases">
        <title>Investigation of environmental microbes.</title>
        <authorList>
            <person name="Ou Y."/>
            <person name="Kang Q."/>
        </authorList>
    </citation>
    <scope>NUCLEOTIDE SEQUENCE [LARGE SCALE GENOMIC DNA]</scope>
    <source>
        <strain evidence="2 3">KJZ-14</strain>
    </source>
</reference>
<dbReference type="RefSeq" id="WP_190725092.1">
    <property type="nucleotide sequence ID" value="NZ_CP061539.1"/>
</dbReference>
<dbReference type="EMBL" id="CP061539">
    <property type="protein sequence ID" value="QNV38424.1"/>
    <property type="molecule type" value="Genomic_DNA"/>
</dbReference>
<dbReference type="Proteomes" id="UP000516404">
    <property type="component" value="Chromosome"/>
</dbReference>
<feature type="transmembrane region" description="Helical" evidence="1">
    <location>
        <begin position="100"/>
        <end position="126"/>
    </location>
</feature>
<dbReference type="KEGG" id="rter:IDM49_03910"/>
<keyword evidence="3" id="KW-1185">Reference proteome</keyword>
<gene>
    <name evidence="2" type="ORF">IDM49_03910</name>
</gene>
<dbReference type="GeneID" id="96623368"/>
<keyword evidence="1" id="KW-0472">Membrane</keyword>
<keyword evidence="1" id="KW-1133">Transmembrane helix</keyword>
<organism evidence="2 3">
    <name type="scientific">Rothia terrae</name>
    <dbReference type="NCBI Taxonomy" id="396015"/>
    <lineage>
        <taxon>Bacteria</taxon>
        <taxon>Bacillati</taxon>
        <taxon>Actinomycetota</taxon>
        <taxon>Actinomycetes</taxon>
        <taxon>Micrococcales</taxon>
        <taxon>Micrococcaceae</taxon>
        <taxon>Rothia</taxon>
    </lineage>
</organism>
<protein>
    <submittedName>
        <fullName evidence="2">DUF805 domain-containing protein</fullName>
    </submittedName>
</protein>
<proteinExistence type="predicted"/>
<dbReference type="Pfam" id="PF05656">
    <property type="entry name" value="DUF805"/>
    <property type="match status" value="1"/>
</dbReference>